<dbReference type="GO" id="GO:0006355">
    <property type="term" value="P:regulation of DNA-templated transcription"/>
    <property type="evidence" value="ECO:0007669"/>
    <property type="project" value="InterPro"/>
</dbReference>
<gene>
    <name evidence="2" type="ORF">CQ14_09425</name>
</gene>
<accession>A0A0R3N044</accession>
<evidence type="ECO:0000313" key="3">
    <source>
        <dbReference type="Proteomes" id="UP000051660"/>
    </source>
</evidence>
<dbReference type="CDD" id="cd21631">
    <property type="entry name" value="RHH_CopG_NikR-like"/>
    <property type="match status" value="1"/>
</dbReference>
<feature type="region of interest" description="Disordered" evidence="1">
    <location>
        <begin position="176"/>
        <end position="200"/>
    </location>
</feature>
<reference evidence="2 3" key="1">
    <citation type="submission" date="2014-03" db="EMBL/GenBank/DDBJ databases">
        <title>Bradyrhizobium valentinum sp. nov., isolated from effective nodules of Lupinus mariae-josephae, a lupine endemic of basic-lime soils in Eastern Spain.</title>
        <authorList>
            <person name="Duran D."/>
            <person name="Rey L."/>
            <person name="Navarro A."/>
            <person name="Busquets A."/>
            <person name="Imperial J."/>
            <person name="Ruiz-Argueso T."/>
        </authorList>
    </citation>
    <scope>NUCLEOTIDE SEQUENCE [LARGE SCALE GENOMIC DNA]</scope>
    <source>
        <strain evidence="2 3">CCBAU 23086</strain>
    </source>
</reference>
<organism evidence="2 3">
    <name type="scientific">Bradyrhizobium lablabi</name>
    <dbReference type="NCBI Taxonomy" id="722472"/>
    <lineage>
        <taxon>Bacteria</taxon>
        <taxon>Pseudomonadati</taxon>
        <taxon>Pseudomonadota</taxon>
        <taxon>Alphaproteobacteria</taxon>
        <taxon>Hyphomicrobiales</taxon>
        <taxon>Nitrobacteraceae</taxon>
        <taxon>Bradyrhizobium</taxon>
    </lineage>
</organism>
<sequence length="200" mass="21415">MKPRVGVYLSKRTAARLTMAAKRREITKSALVEAAIDRFLASDDTTDAAVLAGRLADLSGQVDQLDRNLGIVSEIVSLHARFHLAVAPELPAATQPAACRLGSARFDEFAAQVERRVQLGTPLMQETMDRLDTTAPAVSANVEGDPAGDVSVACGTGSAASTWVHEIQNAAAVREDGSTDNFPADPGRAVHRRSYRQRYS</sequence>
<dbReference type="EMBL" id="LLYB01000057">
    <property type="protein sequence ID" value="KRR25230.1"/>
    <property type="molecule type" value="Genomic_DNA"/>
</dbReference>
<dbReference type="AlphaFoldDB" id="A0A0R3N044"/>
<dbReference type="SUPFAM" id="SSF47598">
    <property type="entry name" value="Ribbon-helix-helix"/>
    <property type="match status" value="1"/>
</dbReference>
<feature type="compositionally biased region" description="Basic residues" evidence="1">
    <location>
        <begin position="189"/>
        <end position="200"/>
    </location>
</feature>
<dbReference type="Gene3D" id="1.10.1220.10">
    <property type="entry name" value="Met repressor-like"/>
    <property type="match status" value="1"/>
</dbReference>
<protein>
    <recommendedName>
        <fullName evidence="4">Ribbon-helix-helix protein CopG domain-containing protein</fullName>
    </recommendedName>
</protein>
<name>A0A0R3N044_9BRAD</name>
<evidence type="ECO:0000313" key="2">
    <source>
        <dbReference type="EMBL" id="KRR25230.1"/>
    </source>
</evidence>
<dbReference type="InterPro" id="IPR013321">
    <property type="entry name" value="Arc_rbn_hlx_hlx"/>
</dbReference>
<dbReference type="InterPro" id="IPR010985">
    <property type="entry name" value="Ribbon_hlx_hlx"/>
</dbReference>
<evidence type="ECO:0000256" key="1">
    <source>
        <dbReference type="SAM" id="MobiDB-lite"/>
    </source>
</evidence>
<proteinExistence type="predicted"/>
<comment type="caution">
    <text evidence="2">The sequence shown here is derived from an EMBL/GenBank/DDBJ whole genome shotgun (WGS) entry which is preliminary data.</text>
</comment>
<dbReference type="RefSeq" id="WP_057857898.1">
    <property type="nucleotide sequence ID" value="NZ_LLYB01000057.1"/>
</dbReference>
<dbReference type="OrthoDB" id="8223059at2"/>
<dbReference type="Proteomes" id="UP000051660">
    <property type="component" value="Unassembled WGS sequence"/>
</dbReference>
<evidence type="ECO:0008006" key="4">
    <source>
        <dbReference type="Google" id="ProtNLM"/>
    </source>
</evidence>